<feature type="region of interest" description="Disordered" evidence="1">
    <location>
        <begin position="1"/>
        <end position="22"/>
    </location>
</feature>
<reference evidence="2 3" key="1">
    <citation type="submission" date="2018-03" db="EMBL/GenBank/DDBJ databases">
        <title>Bioinformatic expansion and discovery of thiopeptide antibiotics.</title>
        <authorList>
            <person name="Schwalen C.J."/>
            <person name="Hudson G.A."/>
            <person name="Mitchell D.A."/>
        </authorList>
    </citation>
    <scope>NUCLEOTIDE SEQUENCE [LARGE SCALE GENOMIC DNA]</scope>
    <source>
        <strain evidence="2 3">ATCC 21389</strain>
    </source>
</reference>
<keyword evidence="3" id="KW-1185">Reference proteome</keyword>
<comment type="caution">
    <text evidence="2">The sequence shown here is derived from an EMBL/GenBank/DDBJ whole genome shotgun (WGS) entry which is preliminary data.</text>
</comment>
<evidence type="ECO:0000256" key="1">
    <source>
        <dbReference type="SAM" id="MobiDB-lite"/>
    </source>
</evidence>
<name>A0A2V4N8Q5_9ACTN</name>
<feature type="non-terminal residue" evidence="2">
    <location>
        <position position="95"/>
    </location>
</feature>
<evidence type="ECO:0000313" key="2">
    <source>
        <dbReference type="EMBL" id="PYC74895.1"/>
    </source>
</evidence>
<protein>
    <submittedName>
        <fullName evidence="2">Uncharacterized protein</fullName>
    </submittedName>
</protein>
<feature type="region of interest" description="Disordered" evidence="1">
    <location>
        <begin position="38"/>
        <end position="57"/>
    </location>
</feature>
<dbReference type="AlphaFoldDB" id="A0A2V4N8Q5"/>
<accession>A0A2V4N8Q5</accession>
<gene>
    <name evidence="2" type="ORF">C7C46_23730</name>
</gene>
<evidence type="ECO:0000313" key="3">
    <source>
        <dbReference type="Proteomes" id="UP000248039"/>
    </source>
</evidence>
<proteinExistence type="predicted"/>
<dbReference type="EMBL" id="PYBW01000091">
    <property type="protein sequence ID" value="PYC74895.1"/>
    <property type="molecule type" value="Genomic_DNA"/>
</dbReference>
<sequence length="95" mass="9776">MTYDIDRLLEGAGPTPGARPRYDLEAGRRYVAEKQAARRVAPTAAPRLGAPGPASPVSATLGNSLLDDASRDLLALAKLVINEPGADALGPVPSS</sequence>
<organism evidence="2 3">
    <name type="scientific">Streptomyces tateyamensis</name>
    <dbReference type="NCBI Taxonomy" id="565073"/>
    <lineage>
        <taxon>Bacteria</taxon>
        <taxon>Bacillati</taxon>
        <taxon>Actinomycetota</taxon>
        <taxon>Actinomycetes</taxon>
        <taxon>Kitasatosporales</taxon>
        <taxon>Streptomycetaceae</taxon>
        <taxon>Streptomyces</taxon>
    </lineage>
</organism>
<dbReference type="RefSeq" id="WP_146259189.1">
    <property type="nucleotide sequence ID" value="NZ_PYBW01000091.1"/>
</dbReference>
<dbReference type="Proteomes" id="UP000248039">
    <property type="component" value="Unassembled WGS sequence"/>
</dbReference>
<feature type="compositionally biased region" description="Low complexity" evidence="1">
    <location>
        <begin position="38"/>
        <end position="47"/>
    </location>
</feature>